<reference evidence="2 3" key="1">
    <citation type="submission" date="2022-08" db="EMBL/GenBank/DDBJ databases">
        <title>Reclassification of Massilia species as members of the genera Telluria, Duganella, Pseudoduganella, Mokoshia gen. nov. and Zemynaea gen. nov. using orthogonal and non-orthogonal genome-based approaches.</title>
        <authorList>
            <person name="Bowman J.P."/>
        </authorList>
    </citation>
    <scope>NUCLEOTIDE SEQUENCE [LARGE SCALE GENOMIC DNA]</scope>
    <source>
        <strain evidence="2 3">JCM 31606</strain>
    </source>
</reference>
<protein>
    <submittedName>
        <fullName evidence="2">DUF308 domain-containing protein</fullName>
    </submittedName>
</protein>
<feature type="transmembrane region" description="Helical" evidence="1">
    <location>
        <begin position="91"/>
        <end position="112"/>
    </location>
</feature>
<name>A0ABT2CTP5_9BURK</name>
<dbReference type="EMBL" id="JANUGU010000001">
    <property type="protein sequence ID" value="MCS0657346.1"/>
    <property type="molecule type" value="Genomic_DNA"/>
</dbReference>
<feature type="transmembrane region" description="Helical" evidence="1">
    <location>
        <begin position="38"/>
        <end position="58"/>
    </location>
</feature>
<dbReference type="Proteomes" id="UP001204621">
    <property type="component" value="Unassembled WGS sequence"/>
</dbReference>
<dbReference type="PANTHER" id="PTHR34989:SF1">
    <property type="entry name" value="PROTEIN HDED"/>
    <property type="match status" value="1"/>
</dbReference>
<sequence>MNNFYLRSWWVPALRGIFGILFGVLTLLWPGLTLLTLAALFAAFALLGGVTSVIGAIGHRRIDDGWWLPLLLGLVSISAAIVAVANPVLTTLVLVMVIAANALVAGVLDIVAAVRLRKDVKGEWLLAVSGIAEVVFGALVFLYPLAGAVALVWMVSGYAIVTGVLLLALAVRARALVARPRGAPAVERRTLPDRRMAAAH</sequence>
<dbReference type="InterPro" id="IPR005325">
    <property type="entry name" value="DUF308_memb"/>
</dbReference>
<accession>A0ABT2CTP5</accession>
<keyword evidence="3" id="KW-1185">Reference proteome</keyword>
<keyword evidence="1" id="KW-0472">Membrane</keyword>
<evidence type="ECO:0000313" key="3">
    <source>
        <dbReference type="Proteomes" id="UP001204621"/>
    </source>
</evidence>
<dbReference type="RefSeq" id="WP_258810491.1">
    <property type="nucleotide sequence ID" value="NZ_JANUGU010000001.1"/>
</dbReference>
<dbReference type="InterPro" id="IPR052712">
    <property type="entry name" value="Acid_resist_chaperone_HdeD"/>
</dbReference>
<proteinExistence type="predicted"/>
<feature type="transmembrane region" description="Helical" evidence="1">
    <location>
        <begin position="151"/>
        <end position="171"/>
    </location>
</feature>
<dbReference type="Pfam" id="PF03729">
    <property type="entry name" value="DUF308"/>
    <property type="match status" value="1"/>
</dbReference>
<comment type="caution">
    <text evidence="2">The sequence shown here is derived from an EMBL/GenBank/DDBJ whole genome shotgun (WGS) entry which is preliminary data.</text>
</comment>
<feature type="transmembrane region" description="Helical" evidence="1">
    <location>
        <begin position="12"/>
        <end position="32"/>
    </location>
</feature>
<keyword evidence="1" id="KW-1133">Transmembrane helix</keyword>
<evidence type="ECO:0000256" key="1">
    <source>
        <dbReference type="SAM" id="Phobius"/>
    </source>
</evidence>
<dbReference type="PANTHER" id="PTHR34989">
    <property type="entry name" value="PROTEIN HDED"/>
    <property type="match status" value="1"/>
</dbReference>
<gene>
    <name evidence="2" type="ORF">NX778_04620</name>
</gene>
<feature type="transmembrane region" description="Helical" evidence="1">
    <location>
        <begin position="124"/>
        <end position="145"/>
    </location>
</feature>
<evidence type="ECO:0000313" key="2">
    <source>
        <dbReference type="EMBL" id="MCS0657346.1"/>
    </source>
</evidence>
<feature type="transmembrane region" description="Helical" evidence="1">
    <location>
        <begin position="65"/>
        <end position="85"/>
    </location>
</feature>
<keyword evidence="1" id="KW-0812">Transmembrane</keyword>
<organism evidence="2 3">
    <name type="scientific">Massilia terrae</name>
    <dbReference type="NCBI Taxonomy" id="1811224"/>
    <lineage>
        <taxon>Bacteria</taxon>
        <taxon>Pseudomonadati</taxon>
        <taxon>Pseudomonadota</taxon>
        <taxon>Betaproteobacteria</taxon>
        <taxon>Burkholderiales</taxon>
        <taxon>Oxalobacteraceae</taxon>
        <taxon>Telluria group</taxon>
        <taxon>Massilia</taxon>
    </lineage>
</organism>